<evidence type="ECO:0000313" key="4">
    <source>
        <dbReference type="EMBL" id="MBD8033708.1"/>
    </source>
</evidence>
<dbReference type="Pfam" id="PF13411">
    <property type="entry name" value="MerR_1"/>
    <property type="match status" value="1"/>
</dbReference>
<dbReference type="PROSITE" id="PS50937">
    <property type="entry name" value="HTH_MERR_2"/>
    <property type="match status" value="1"/>
</dbReference>
<dbReference type="PANTHER" id="PTHR30204">
    <property type="entry name" value="REDOX-CYCLING DRUG-SENSING TRANSCRIPTIONAL ACTIVATOR SOXR"/>
    <property type="match status" value="1"/>
</dbReference>
<name>A0ABR8XP35_9BACL</name>
<dbReference type="InterPro" id="IPR009061">
    <property type="entry name" value="DNA-bd_dom_put_sf"/>
</dbReference>
<dbReference type="SMART" id="SM00422">
    <property type="entry name" value="HTH_MERR"/>
    <property type="match status" value="1"/>
</dbReference>
<gene>
    <name evidence="4" type="ORF">H9632_11580</name>
</gene>
<evidence type="ECO:0000259" key="3">
    <source>
        <dbReference type="PROSITE" id="PS50937"/>
    </source>
</evidence>
<feature type="coiled-coil region" evidence="2">
    <location>
        <begin position="61"/>
        <end position="95"/>
    </location>
</feature>
<proteinExistence type="predicted"/>
<protein>
    <submittedName>
        <fullName evidence="4">MerR family transcriptional regulator</fullName>
    </submittedName>
</protein>
<dbReference type="CDD" id="cd01106">
    <property type="entry name" value="HTH_TipAL-Mta"/>
    <property type="match status" value="1"/>
</dbReference>
<accession>A0ABR8XP35</accession>
<dbReference type="PANTHER" id="PTHR30204:SF96">
    <property type="entry name" value="CHROMOSOME-ANCHORING PROTEIN RACA"/>
    <property type="match status" value="1"/>
</dbReference>
<evidence type="ECO:0000313" key="5">
    <source>
        <dbReference type="Proteomes" id="UP000600565"/>
    </source>
</evidence>
<dbReference type="EMBL" id="JACSPW010000010">
    <property type="protein sequence ID" value="MBD8033708.1"/>
    <property type="molecule type" value="Genomic_DNA"/>
</dbReference>
<dbReference type="Proteomes" id="UP000600565">
    <property type="component" value="Unassembled WGS sequence"/>
</dbReference>
<keyword evidence="2" id="KW-0175">Coiled coil</keyword>
<feature type="domain" description="HTH merR-type" evidence="3">
    <location>
        <begin position="1"/>
        <end position="70"/>
    </location>
</feature>
<keyword evidence="1" id="KW-0238">DNA-binding</keyword>
<dbReference type="RefSeq" id="WP_191704233.1">
    <property type="nucleotide sequence ID" value="NZ_JACSPW010000010.1"/>
</dbReference>
<dbReference type="InterPro" id="IPR000551">
    <property type="entry name" value="MerR-type_HTH_dom"/>
</dbReference>
<dbReference type="Gene3D" id="1.10.1660.10">
    <property type="match status" value="1"/>
</dbReference>
<evidence type="ECO:0000256" key="2">
    <source>
        <dbReference type="SAM" id="Coils"/>
    </source>
</evidence>
<dbReference type="SUPFAM" id="SSF46955">
    <property type="entry name" value="Putative DNA-binding domain"/>
    <property type="match status" value="1"/>
</dbReference>
<dbReference type="InterPro" id="IPR047057">
    <property type="entry name" value="MerR_fam"/>
</dbReference>
<comment type="caution">
    <text evidence="4">The sequence shown here is derived from an EMBL/GenBank/DDBJ whole genome shotgun (WGS) entry which is preliminary data.</text>
</comment>
<organism evidence="4 5">
    <name type="scientific">Solibacillus merdavium</name>
    <dbReference type="NCBI Taxonomy" id="2762218"/>
    <lineage>
        <taxon>Bacteria</taxon>
        <taxon>Bacillati</taxon>
        <taxon>Bacillota</taxon>
        <taxon>Bacilli</taxon>
        <taxon>Bacillales</taxon>
        <taxon>Caryophanaceae</taxon>
        <taxon>Solibacillus</taxon>
    </lineage>
</organism>
<sequence>MYSIGEFSKKTGITIRTLRYYGEKGLLYPAYISAGGQRYYNDDNIITVQKILTFKYLEYSLEDIKELLKKNDSILESLEQQKYQLLKKKKQLEQMISTIDTAIHIHQDHTAVDPTTLLLVIHSLLTEDAQRDYLKQYLPEQLIDRMYSYFDMNFIEINRRYIESVHELKQAFMCPPSDTVLKEILERLFNIIPQDLAKSLVQEFEKYATIEVDNWLFAIPFTTEEEKWLMEQVERLKIHEEVIT</sequence>
<keyword evidence="5" id="KW-1185">Reference proteome</keyword>
<evidence type="ECO:0000256" key="1">
    <source>
        <dbReference type="ARBA" id="ARBA00023125"/>
    </source>
</evidence>
<reference evidence="4 5" key="1">
    <citation type="submission" date="2020-08" db="EMBL/GenBank/DDBJ databases">
        <title>A Genomic Blueprint of the Chicken Gut Microbiome.</title>
        <authorList>
            <person name="Gilroy R."/>
            <person name="Ravi A."/>
            <person name="Getino M."/>
            <person name="Pursley I."/>
            <person name="Horton D.L."/>
            <person name="Alikhan N.-F."/>
            <person name="Baker D."/>
            <person name="Gharbi K."/>
            <person name="Hall N."/>
            <person name="Watson M."/>
            <person name="Adriaenssens E.M."/>
            <person name="Foster-Nyarko E."/>
            <person name="Jarju S."/>
            <person name="Secka A."/>
            <person name="Antonio M."/>
            <person name="Oren A."/>
            <person name="Chaudhuri R."/>
            <person name="La Ragione R.M."/>
            <person name="Hildebrand F."/>
            <person name="Pallen M.J."/>
        </authorList>
    </citation>
    <scope>NUCLEOTIDE SEQUENCE [LARGE SCALE GENOMIC DNA]</scope>
    <source>
        <strain evidence="4 5">Sa1YVA6</strain>
    </source>
</reference>